<dbReference type="Proteomes" id="UP000019132">
    <property type="component" value="Unassembled WGS sequence"/>
</dbReference>
<dbReference type="VEuPathDB" id="FungiDB:PYU1_G012647"/>
<proteinExistence type="predicted"/>
<accession>K3X624</accession>
<feature type="transmembrane region" description="Helical" evidence="2">
    <location>
        <begin position="284"/>
        <end position="302"/>
    </location>
</feature>
<dbReference type="EMBL" id="GL376588">
    <property type="status" value="NOT_ANNOTATED_CDS"/>
    <property type="molecule type" value="Genomic_DNA"/>
</dbReference>
<reference evidence="5" key="1">
    <citation type="journal article" date="2010" name="Genome Biol.">
        <title>Genome sequence of the necrotrophic plant pathogen Pythium ultimum reveals original pathogenicity mechanisms and effector repertoire.</title>
        <authorList>
            <person name="Levesque C.A."/>
            <person name="Brouwer H."/>
            <person name="Cano L."/>
            <person name="Hamilton J.P."/>
            <person name="Holt C."/>
            <person name="Huitema E."/>
            <person name="Raffaele S."/>
            <person name="Robideau G.P."/>
            <person name="Thines M."/>
            <person name="Win J."/>
            <person name="Zerillo M.M."/>
            <person name="Beakes G.W."/>
            <person name="Boore J.L."/>
            <person name="Busam D."/>
            <person name="Dumas B."/>
            <person name="Ferriera S."/>
            <person name="Fuerstenberg S.I."/>
            <person name="Gachon C.M."/>
            <person name="Gaulin E."/>
            <person name="Govers F."/>
            <person name="Grenville-Briggs L."/>
            <person name="Horner N."/>
            <person name="Hostetler J."/>
            <person name="Jiang R.H."/>
            <person name="Johnson J."/>
            <person name="Krajaejun T."/>
            <person name="Lin H."/>
            <person name="Meijer H.J."/>
            <person name="Moore B."/>
            <person name="Morris P."/>
            <person name="Phuntmart V."/>
            <person name="Puiu D."/>
            <person name="Shetty J."/>
            <person name="Stajich J.E."/>
            <person name="Tripathy S."/>
            <person name="Wawra S."/>
            <person name="van West P."/>
            <person name="Whitty B.R."/>
            <person name="Coutinho P.M."/>
            <person name="Henrissat B."/>
            <person name="Martin F."/>
            <person name="Thomas P.D."/>
            <person name="Tyler B.M."/>
            <person name="De Vries R.P."/>
            <person name="Kamoun S."/>
            <person name="Yandell M."/>
            <person name="Tisserat N."/>
            <person name="Buell C.R."/>
        </authorList>
    </citation>
    <scope>NUCLEOTIDE SEQUENCE</scope>
    <source>
        <strain evidence="5">DAOM:BR144</strain>
    </source>
</reference>
<evidence type="ECO:0000256" key="2">
    <source>
        <dbReference type="SAM" id="Phobius"/>
    </source>
</evidence>
<keyword evidence="5" id="KW-1185">Reference proteome</keyword>
<reference evidence="5" key="2">
    <citation type="submission" date="2010-04" db="EMBL/GenBank/DDBJ databases">
        <authorList>
            <person name="Buell R."/>
            <person name="Hamilton J."/>
            <person name="Hostetler J."/>
        </authorList>
    </citation>
    <scope>NUCLEOTIDE SEQUENCE [LARGE SCALE GENOMIC DNA]</scope>
    <source>
        <strain evidence="5">DAOM:BR144</strain>
    </source>
</reference>
<reference evidence="4" key="3">
    <citation type="submission" date="2015-02" db="UniProtKB">
        <authorList>
            <consortium name="EnsemblProtists"/>
        </authorList>
    </citation>
    <scope>IDENTIFICATION</scope>
    <source>
        <strain evidence="4">DAOM BR144</strain>
    </source>
</reference>
<dbReference type="PROSITE" id="PS50330">
    <property type="entry name" value="UIM"/>
    <property type="match status" value="1"/>
</dbReference>
<dbReference type="AlphaFoldDB" id="K3X624"/>
<name>K3X624_GLOUD</name>
<evidence type="ECO:0000256" key="1">
    <source>
        <dbReference type="SAM" id="MobiDB-lite"/>
    </source>
</evidence>
<dbReference type="InParanoid" id="K3X624"/>
<dbReference type="InterPro" id="IPR003903">
    <property type="entry name" value="UIM_dom"/>
</dbReference>
<dbReference type="PANTHER" id="PTHR13527">
    <property type="entry name" value="SAYSVFN DOMAIN-CONTAINING PROTEIN 1"/>
    <property type="match status" value="1"/>
</dbReference>
<keyword evidence="2" id="KW-1133">Transmembrane helix</keyword>
<keyword evidence="2" id="KW-0472">Membrane</keyword>
<sequence length="422" mass="48168">MWPHRRAPTKGAVAEDESFKRELPPQTMLEPSRTLKHERKMPPPRSLRVLESSNDEPGREVLDTMHSYANAHQVNEMLQILLARLLETQPLDPFNFLITMLAQKDTQLDALDARARTQRFDLRREKTKKQLVVAFYTRLLALQRTQHSDKAEAYAPELSRAFLLTQLQLSETKAHLRERFPRHYRDLIQSFVSNAKTLKPRIPLDEFTRHCMEQDGRPRVAPVRPRPAAAADQGPLDWLVPFIPPFLRVNRTTRAALLAKLQALDLDALAAQLVAFLRAHGTRLAYYGVIFVVWAYALVWTNRGAPEFAPAYVIVTGLGALVWHLFTGERTANASGMSAYSVFNKGGARMLGSLSAEQFENEIRHRQPGFGNAGDDHGRAPADPYANDEDDENDPDLLLAMQLSLQEKKREERRTRRTTRRR</sequence>
<dbReference type="EnsemblProtists" id="PYU1_T012673">
    <property type="protein sequence ID" value="PYU1_T012673"/>
    <property type="gene ID" value="PYU1_G012647"/>
</dbReference>
<dbReference type="HOGENOM" id="CLU_755417_0_0_1"/>
<feature type="region of interest" description="Disordered" evidence="1">
    <location>
        <begin position="1"/>
        <end position="57"/>
    </location>
</feature>
<keyword evidence="2" id="KW-0812">Transmembrane</keyword>
<dbReference type="InterPro" id="IPR039159">
    <property type="entry name" value="SAYSD1"/>
</dbReference>
<dbReference type="OMA" id="WFTTHEE"/>
<dbReference type="Pfam" id="PF10260">
    <property type="entry name" value="SAYSvFN"/>
    <property type="match status" value="1"/>
</dbReference>
<feature type="region of interest" description="Disordered" evidence="1">
    <location>
        <begin position="403"/>
        <end position="422"/>
    </location>
</feature>
<evidence type="ECO:0000313" key="4">
    <source>
        <dbReference type="EnsemblProtists" id="PYU1_T012673"/>
    </source>
</evidence>
<feature type="domain" description="SAYSvFN" evidence="3">
    <location>
        <begin position="292"/>
        <end position="363"/>
    </location>
</feature>
<feature type="transmembrane region" description="Helical" evidence="2">
    <location>
        <begin position="308"/>
        <end position="326"/>
    </location>
</feature>
<dbReference type="InterPro" id="IPR019387">
    <property type="entry name" value="SAYSvFN_dom"/>
</dbReference>
<dbReference type="PANTHER" id="PTHR13527:SF0">
    <property type="entry name" value="SAYSVFN DOMAIN-CONTAINING PROTEIN 1"/>
    <property type="match status" value="1"/>
</dbReference>
<protein>
    <recommendedName>
        <fullName evidence="3">SAYSvFN domain-containing protein</fullName>
    </recommendedName>
</protein>
<feature type="compositionally biased region" description="Acidic residues" evidence="1">
    <location>
        <begin position="386"/>
        <end position="395"/>
    </location>
</feature>
<evidence type="ECO:0000313" key="5">
    <source>
        <dbReference type="Proteomes" id="UP000019132"/>
    </source>
</evidence>
<evidence type="ECO:0000259" key="3">
    <source>
        <dbReference type="Pfam" id="PF10260"/>
    </source>
</evidence>
<organism evidence="4 5">
    <name type="scientific">Globisporangium ultimum (strain ATCC 200006 / CBS 805.95 / DAOM BR144)</name>
    <name type="common">Pythium ultimum</name>
    <dbReference type="NCBI Taxonomy" id="431595"/>
    <lineage>
        <taxon>Eukaryota</taxon>
        <taxon>Sar</taxon>
        <taxon>Stramenopiles</taxon>
        <taxon>Oomycota</taxon>
        <taxon>Peronosporomycetes</taxon>
        <taxon>Pythiales</taxon>
        <taxon>Pythiaceae</taxon>
        <taxon>Globisporangium</taxon>
    </lineage>
</organism>
<dbReference type="eggNOG" id="ENOG502S1IH">
    <property type="taxonomic scope" value="Eukaryota"/>
</dbReference>
<feature type="region of interest" description="Disordered" evidence="1">
    <location>
        <begin position="366"/>
        <end position="396"/>
    </location>
</feature>